<dbReference type="AlphaFoldDB" id="B0TRE3"/>
<dbReference type="eggNOG" id="COG0494">
    <property type="taxonomic scope" value="Bacteria"/>
</dbReference>
<dbReference type="PANTHER" id="PTHR21340">
    <property type="entry name" value="DIADENOSINE 5,5-P1,P4-TETRAPHOSPHATE PYROPHOSPHOHYDROLASE MUTT"/>
    <property type="match status" value="1"/>
</dbReference>
<dbReference type="SUPFAM" id="SSF55811">
    <property type="entry name" value="Nudix"/>
    <property type="match status" value="1"/>
</dbReference>
<dbReference type="Pfam" id="PF00293">
    <property type="entry name" value="NUDIX"/>
    <property type="match status" value="1"/>
</dbReference>
<feature type="domain" description="Nudix hydrolase" evidence="2">
    <location>
        <begin position="18"/>
        <end position="149"/>
    </location>
</feature>
<dbReference type="Proteomes" id="UP000001317">
    <property type="component" value="Chromosome"/>
</dbReference>
<protein>
    <submittedName>
        <fullName evidence="3">NUDIX hydrolase</fullName>
    </submittedName>
</protein>
<dbReference type="GO" id="GO:0004081">
    <property type="term" value="F:bis(5'-nucleosyl)-tetraphosphatase (asymmetrical) activity"/>
    <property type="evidence" value="ECO:0007669"/>
    <property type="project" value="TreeGrafter"/>
</dbReference>
<evidence type="ECO:0000256" key="1">
    <source>
        <dbReference type="ARBA" id="ARBA00022801"/>
    </source>
</evidence>
<proteinExistence type="predicted"/>
<dbReference type="RefSeq" id="WP_012275669.1">
    <property type="nucleotide sequence ID" value="NC_010334.1"/>
</dbReference>
<dbReference type="InterPro" id="IPR051325">
    <property type="entry name" value="Nudix_hydrolase_domain"/>
</dbReference>
<dbReference type="PRINTS" id="PR00502">
    <property type="entry name" value="NUDIXFAMILY"/>
</dbReference>
<dbReference type="KEGG" id="shl:Shal_0540"/>
<dbReference type="InterPro" id="IPR020476">
    <property type="entry name" value="Nudix_hydrolase"/>
</dbReference>
<dbReference type="EMBL" id="CP000931">
    <property type="protein sequence ID" value="ABZ75115.1"/>
    <property type="molecule type" value="Genomic_DNA"/>
</dbReference>
<keyword evidence="1 3" id="KW-0378">Hydrolase</keyword>
<keyword evidence="4" id="KW-1185">Reference proteome</keyword>
<dbReference type="PROSITE" id="PS51462">
    <property type="entry name" value="NUDIX"/>
    <property type="match status" value="1"/>
</dbReference>
<dbReference type="GO" id="GO:0006167">
    <property type="term" value="P:AMP biosynthetic process"/>
    <property type="evidence" value="ECO:0007669"/>
    <property type="project" value="TreeGrafter"/>
</dbReference>
<dbReference type="GO" id="GO:0006754">
    <property type="term" value="P:ATP biosynthetic process"/>
    <property type="evidence" value="ECO:0007669"/>
    <property type="project" value="TreeGrafter"/>
</dbReference>
<evidence type="ECO:0000313" key="4">
    <source>
        <dbReference type="Proteomes" id="UP000001317"/>
    </source>
</evidence>
<evidence type="ECO:0000259" key="2">
    <source>
        <dbReference type="PROSITE" id="PS51462"/>
    </source>
</evidence>
<dbReference type="HOGENOM" id="CLU_037162_19_3_6"/>
<name>B0TRE3_SHEHH</name>
<dbReference type="CDD" id="cd02883">
    <property type="entry name" value="NUDIX_Hydrolase"/>
    <property type="match status" value="1"/>
</dbReference>
<dbReference type="STRING" id="458817.Shal_0540"/>
<gene>
    <name evidence="3" type="ordered locus">Shal_0540</name>
</gene>
<dbReference type="Gene3D" id="3.90.79.10">
    <property type="entry name" value="Nucleoside Triphosphate Pyrophosphohydrolase"/>
    <property type="match status" value="1"/>
</dbReference>
<sequence>MPCLSAAKLSLSDQIFILIGISSHAVIISKDLPEPSVLLLKADYGSGAWGVPGGALDPEETIHEALLRECVEELGVLVQINYLTGVYYHKAYNSRVFIFLCELPQAAQICLSDEHSEYRFAPISSLPDVQKQRVEDCLYYNGTVISRKY</sequence>
<dbReference type="InterPro" id="IPR000086">
    <property type="entry name" value="NUDIX_hydrolase_dom"/>
</dbReference>
<accession>B0TRE3</accession>
<dbReference type="PANTHER" id="PTHR21340:SF0">
    <property type="entry name" value="BIS(5'-NUCLEOSYL)-TETRAPHOSPHATASE [ASYMMETRICAL]"/>
    <property type="match status" value="1"/>
</dbReference>
<evidence type="ECO:0000313" key="3">
    <source>
        <dbReference type="EMBL" id="ABZ75115.1"/>
    </source>
</evidence>
<reference evidence="3" key="1">
    <citation type="submission" date="2008-01" db="EMBL/GenBank/DDBJ databases">
        <title>Complete sequence of Shewanella halifaxensis HAW-EB4.</title>
        <authorList>
            <consortium name="US DOE Joint Genome Institute"/>
            <person name="Copeland A."/>
            <person name="Lucas S."/>
            <person name="Lapidus A."/>
            <person name="Glavina del Rio T."/>
            <person name="Dalin E."/>
            <person name="Tice H."/>
            <person name="Bruce D."/>
            <person name="Goodwin L."/>
            <person name="Pitluck S."/>
            <person name="Sims D."/>
            <person name="Brettin T."/>
            <person name="Detter J.C."/>
            <person name="Han C."/>
            <person name="Kuske C.R."/>
            <person name="Schmutz J."/>
            <person name="Larimer F."/>
            <person name="Land M."/>
            <person name="Hauser L."/>
            <person name="Kyrpides N."/>
            <person name="Kim E."/>
            <person name="Zhao J.-S."/>
            <person name="Richardson P."/>
        </authorList>
    </citation>
    <scope>NUCLEOTIDE SEQUENCE [LARGE SCALE GENOMIC DNA]</scope>
    <source>
        <strain evidence="3">HAW-EB4</strain>
    </source>
</reference>
<dbReference type="InterPro" id="IPR015797">
    <property type="entry name" value="NUDIX_hydrolase-like_dom_sf"/>
</dbReference>
<organism evidence="3 4">
    <name type="scientific">Shewanella halifaxensis (strain HAW-EB4)</name>
    <dbReference type="NCBI Taxonomy" id="458817"/>
    <lineage>
        <taxon>Bacteria</taxon>
        <taxon>Pseudomonadati</taxon>
        <taxon>Pseudomonadota</taxon>
        <taxon>Gammaproteobacteria</taxon>
        <taxon>Alteromonadales</taxon>
        <taxon>Shewanellaceae</taxon>
        <taxon>Shewanella</taxon>
    </lineage>
</organism>